<dbReference type="EMBL" id="CM047744">
    <property type="protein sequence ID" value="KAJ0027285.1"/>
    <property type="molecule type" value="Genomic_DNA"/>
</dbReference>
<evidence type="ECO:0000313" key="1">
    <source>
        <dbReference type="EMBL" id="KAJ0027285.1"/>
    </source>
</evidence>
<keyword evidence="2" id="KW-1185">Reference proteome</keyword>
<proteinExistence type="predicted"/>
<comment type="caution">
    <text evidence="1">The sequence shown here is derived from an EMBL/GenBank/DDBJ whole genome shotgun (WGS) entry which is preliminary data.</text>
</comment>
<evidence type="ECO:0000313" key="2">
    <source>
        <dbReference type="Proteomes" id="UP001163603"/>
    </source>
</evidence>
<gene>
    <name evidence="1" type="ORF">Pint_36037</name>
</gene>
<sequence>MIAAVSWVPKGAPKAVPDEAQLPSKEEIEEMITSGTLEEERIGVLLFPNNVGLCIEHGHSEEEDEDTDIEDVEQTDEVSQALAVADALGKTSKSKNSGTKLDDIADGLKELDMDHYDDEDEGVELFSKGLGDLYYPSNQMDPYLKDKDDEDSEDLEDMVINANDSVIVCARNEDDVSHLEARNMYTVYVLEESNDGDTNLYVHHHIIIPAFPLCMAWLDCPLKGGEKVMENNVKKEGDRCLCEEGKRMDSREVEILELLLLFLKMKEGNFMAVGSMEPSIEIWDLDVIEEVQPCLILGGINEEKKIKKKKKKGKKSSIEYKEGSHTDSVLGLAWNKEFRNILASASADKTVKIWDVVEGKCNFTLEHHTDKACIYLHTIGIYLSLIYVQAVAWNHYAPQVLLSGSFDRSVVMKDARIFTHSGFNWSVAADVESLEWDPHTEHSFVVSLEDGTVKGFDIRTAKSDPASESQPSFTLHAHDKAVCSVSYNRLAPNLLATGSTDKMVKLWDLSNNQPSCVGSRNPKAGGIFSVSFSEDSPFLLAIGGSKGNLEVWDTLSDAGVSQRFSKYMKPNRADT</sequence>
<organism evidence="1 2">
    <name type="scientific">Pistacia integerrima</name>
    <dbReference type="NCBI Taxonomy" id="434235"/>
    <lineage>
        <taxon>Eukaryota</taxon>
        <taxon>Viridiplantae</taxon>
        <taxon>Streptophyta</taxon>
        <taxon>Embryophyta</taxon>
        <taxon>Tracheophyta</taxon>
        <taxon>Spermatophyta</taxon>
        <taxon>Magnoliopsida</taxon>
        <taxon>eudicotyledons</taxon>
        <taxon>Gunneridae</taxon>
        <taxon>Pentapetalae</taxon>
        <taxon>rosids</taxon>
        <taxon>malvids</taxon>
        <taxon>Sapindales</taxon>
        <taxon>Anacardiaceae</taxon>
        <taxon>Pistacia</taxon>
    </lineage>
</organism>
<protein>
    <submittedName>
        <fullName evidence="1">Uncharacterized protein</fullName>
    </submittedName>
</protein>
<reference evidence="2" key="1">
    <citation type="journal article" date="2023" name="G3 (Bethesda)">
        <title>Genome assembly and association tests identify interacting loci associated with vigor, precocity, and sex in interspecific pistachio rootstocks.</title>
        <authorList>
            <person name="Palmer W."/>
            <person name="Jacygrad E."/>
            <person name="Sagayaradj S."/>
            <person name="Cavanaugh K."/>
            <person name="Han R."/>
            <person name="Bertier L."/>
            <person name="Beede B."/>
            <person name="Kafkas S."/>
            <person name="Golino D."/>
            <person name="Preece J."/>
            <person name="Michelmore R."/>
        </authorList>
    </citation>
    <scope>NUCLEOTIDE SEQUENCE [LARGE SCALE GENOMIC DNA]</scope>
</reference>
<dbReference type="Proteomes" id="UP001163603">
    <property type="component" value="Chromosome 9"/>
</dbReference>
<name>A0ACC0XZK4_9ROSI</name>
<accession>A0ACC0XZK4</accession>